<proteinExistence type="predicted"/>
<dbReference type="EMBL" id="CP021748">
    <property type="protein sequence ID" value="ARX81960.1"/>
    <property type="molecule type" value="Genomic_DNA"/>
</dbReference>
<feature type="compositionally biased region" description="Low complexity" evidence="1">
    <location>
        <begin position="75"/>
        <end position="94"/>
    </location>
</feature>
<evidence type="ECO:0000256" key="1">
    <source>
        <dbReference type="SAM" id="MobiDB-lite"/>
    </source>
</evidence>
<evidence type="ECO:0000313" key="3">
    <source>
        <dbReference type="Proteomes" id="UP000195880"/>
    </source>
</evidence>
<sequence length="168" mass="17172">MILVSTSVAVLALSGCMGVERGAAGRGAVSAGPATPAWAPSGRPPRAVQDPARDSLERGGPADTPSRTAPPRAQATPSDRPSTASPSPSPTDDATACEHGRHSGSFDPPPHHQDGRPQAPARNDEQAPRSDAPPPALVEVDLCVLGRAHGGWEPDSKEAAICRAAYGR</sequence>
<dbReference type="KEGG" id="salf:SMD44_01358"/>
<name>A0A1Z1W6C9_9ACTN</name>
<gene>
    <name evidence="2" type="ORF">SMD44_01358</name>
</gene>
<protein>
    <submittedName>
        <fullName evidence="2">Uncharacterized protein</fullName>
    </submittedName>
</protein>
<accession>A0A1Z1W6C9</accession>
<evidence type="ECO:0000313" key="2">
    <source>
        <dbReference type="EMBL" id="ARX81960.1"/>
    </source>
</evidence>
<dbReference type="AlphaFoldDB" id="A0A1Z1W6C9"/>
<dbReference type="Proteomes" id="UP000195880">
    <property type="component" value="Chromosome"/>
</dbReference>
<feature type="compositionally biased region" description="Low complexity" evidence="1">
    <location>
        <begin position="24"/>
        <end position="34"/>
    </location>
</feature>
<feature type="region of interest" description="Disordered" evidence="1">
    <location>
        <begin position="24"/>
        <end position="136"/>
    </location>
</feature>
<keyword evidence="3" id="KW-1185">Reference proteome</keyword>
<organism evidence="2 3">
    <name type="scientific">Streptomyces alboflavus</name>
    <dbReference type="NCBI Taxonomy" id="67267"/>
    <lineage>
        <taxon>Bacteria</taxon>
        <taxon>Bacillati</taxon>
        <taxon>Actinomycetota</taxon>
        <taxon>Actinomycetes</taxon>
        <taxon>Kitasatosporales</taxon>
        <taxon>Streptomycetaceae</taxon>
        <taxon>Streptomyces</taxon>
    </lineage>
</organism>
<reference evidence="2 3" key="1">
    <citation type="submission" date="2017-05" db="EMBL/GenBank/DDBJ databases">
        <title>Streptomyces alboflavus Genome sequencing and assembly.</title>
        <authorList>
            <person name="Wang Y."/>
            <person name="Du B."/>
            <person name="Ding Y."/>
            <person name="Liu H."/>
            <person name="Hou Q."/>
            <person name="Liu K."/>
            <person name="Wang C."/>
            <person name="Yao L."/>
        </authorList>
    </citation>
    <scope>NUCLEOTIDE SEQUENCE [LARGE SCALE GENOMIC DNA]</scope>
    <source>
        <strain evidence="2 3">MDJK44</strain>
    </source>
</reference>